<evidence type="ECO:0000313" key="2">
    <source>
        <dbReference type="Proteomes" id="UP000076603"/>
    </source>
</evidence>
<name>A0A162SEQ7_9CLOT</name>
<evidence type="ECO:0000313" key="1">
    <source>
        <dbReference type="EMBL" id="KZL91147.1"/>
    </source>
</evidence>
<accession>A0A162SEQ7</accession>
<keyword evidence="2" id="KW-1185">Reference proteome</keyword>
<dbReference type="EMBL" id="LWAE01000003">
    <property type="protein sequence ID" value="KZL91147.1"/>
    <property type="molecule type" value="Genomic_DNA"/>
</dbReference>
<dbReference type="OrthoDB" id="1938377at2"/>
<organism evidence="1 2">
    <name type="scientific">Clostridium magnum DSM 2767</name>
    <dbReference type="NCBI Taxonomy" id="1121326"/>
    <lineage>
        <taxon>Bacteria</taxon>
        <taxon>Bacillati</taxon>
        <taxon>Bacillota</taxon>
        <taxon>Clostridia</taxon>
        <taxon>Eubacteriales</taxon>
        <taxon>Clostridiaceae</taxon>
        <taxon>Clostridium</taxon>
    </lineage>
</organism>
<dbReference type="AlphaFoldDB" id="A0A162SEQ7"/>
<gene>
    <name evidence="1" type="ORF">CLMAG_29050</name>
</gene>
<sequence>MNREYCIFKEKKPCDNCGECERCDLNSNKKCNNCGKCLEKDGFDMKGIKIDEIIESEGEAKEYNNELEESSKVSNSDDIHYHLSEDNNEEDGYNNILEDYLDDHDDKEENTKETLEDIYAQNDFEDENIEYIDDVEGLSELLEDDDRLSEIANEEFPGFYRIKKDY</sequence>
<protein>
    <submittedName>
        <fullName evidence="1">Uncharacterized protein</fullName>
    </submittedName>
</protein>
<proteinExistence type="predicted"/>
<dbReference type="PATRIC" id="fig|1121326.3.peg.2923"/>
<reference evidence="1 2" key="1">
    <citation type="submission" date="2016-04" db="EMBL/GenBank/DDBJ databases">
        <title>Genome sequence of Clostridium magnum DSM 2767.</title>
        <authorList>
            <person name="Poehlein A."/>
            <person name="Uhlig R."/>
            <person name="Fischer R."/>
            <person name="Bahl H."/>
            <person name="Daniel R."/>
        </authorList>
    </citation>
    <scope>NUCLEOTIDE SEQUENCE [LARGE SCALE GENOMIC DNA]</scope>
    <source>
        <strain evidence="1 2">DSM 2767</strain>
    </source>
</reference>
<comment type="caution">
    <text evidence="1">The sequence shown here is derived from an EMBL/GenBank/DDBJ whole genome shotgun (WGS) entry which is preliminary data.</text>
</comment>
<dbReference type="RefSeq" id="WP_066623380.1">
    <property type="nucleotide sequence ID" value="NZ_FQXL01000016.1"/>
</dbReference>
<dbReference type="Proteomes" id="UP000076603">
    <property type="component" value="Unassembled WGS sequence"/>
</dbReference>